<comment type="catalytic activity">
    <reaction evidence="9">
        <text>adenosine + H2O + H(+) = inosine + NH4(+)</text>
        <dbReference type="Rhea" id="RHEA:24408"/>
        <dbReference type="ChEBI" id="CHEBI:15377"/>
        <dbReference type="ChEBI" id="CHEBI:15378"/>
        <dbReference type="ChEBI" id="CHEBI:16335"/>
        <dbReference type="ChEBI" id="CHEBI:17596"/>
        <dbReference type="ChEBI" id="CHEBI:28938"/>
        <dbReference type="EC" id="3.5.4.4"/>
    </reaction>
    <physiologicalReaction direction="left-to-right" evidence="9">
        <dbReference type="Rhea" id="RHEA:24409"/>
    </physiologicalReaction>
</comment>
<dbReference type="PANTHER" id="PTHR30616">
    <property type="entry name" value="UNCHARACTERIZED PROTEIN YFIH"/>
    <property type="match status" value="1"/>
</dbReference>
<gene>
    <name evidence="13" type="primary">pgeF</name>
    <name evidence="13" type="ORF">J5Y03_06425</name>
</gene>
<comment type="similarity">
    <text evidence="4 12">Belongs to the purine nucleoside phosphorylase YfiH/LACC1 family.</text>
</comment>
<evidence type="ECO:0000256" key="3">
    <source>
        <dbReference type="ARBA" id="ARBA00003215"/>
    </source>
</evidence>
<keyword evidence="7" id="KW-0378">Hydrolase</keyword>
<dbReference type="AlphaFoldDB" id="A0A940NI98"/>
<comment type="catalytic activity">
    <reaction evidence="1">
        <text>inosine + phosphate = alpha-D-ribose 1-phosphate + hypoxanthine</text>
        <dbReference type="Rhea" id="RHEA:27646"/>
        <dbReference type="ChEBI" id="CHEBI:17368"/>
        <dbReference type="ChEBI" id="CHEBI:17596"/>
        <dbReference type="ChEBI" id="CHEBI:43474"/>
        <dbReference type="ChEBI" id="CHEBI:57720"/>
        <dbReference type="EC" id="2.4.2.1"/>
    </reaction>
    <physiologicalReaction direction="left-to-right" evidence="1">
        <dbReference type="Rhea" id="RHEA:27647"/>
    </physiologicalReaction>
</comment>
<comment type="catalytic activity">
    <reaction evidence="11">
        <text>S-methyl-5'-thioadenosine + phosphate = 5-(methylsulfanyl)-alpha-D-ribose 1-phosphate + adenine</text>
        <dbReference type="Rhea" id="RHEA:11852"/>
        <dbReference type="ChEBI" id="CHEBI:16708"/>
        <dbReference type="ChEBI" id="CHEBI:17509"/>
        <dbReference type="ChEBI" id="CHEBI:43474"/>
        <dbReference type="ChEBI" id="CHEBI:58533"/>
        <dbReference type="EC" id="2.4.2.28"/>
    </reaction>
    <physiologicalReaction direction="left-to-right" evidence="11">
        <dbReference type="Rhea" id="RHEA:11853"/>
    </physiologicalReaction>
</comment>
<reference evidence="13" key="1">
    <citation type="submission" date="2021-04" db="EMBL/GenBank/DDBJ databases">
        <title>Genome seq and assembly of Bacillus sp.</title>
        <authorList>
            <person name="Chhetri G."/>
        </authorList>
    </citation>
    <scope>NUCLEOTIDE SEQUENCE</scope>
    <source>
        <strain evidence="13">RG28</strain>
    </source>
</reference>
<evidence type="ECO:0000256" key="2">
    <source>
        <dbReference type="ARBA" id="ARBA00001947"/>
    </source>
</evidence>
<dbReference type="GO" id="GO:0017061">
    <property type="term" value="F:S-methyl-5-thioadenosine phosphorylase activity"/>
    <property type="evidence" value="ECO:0007669"/>
    <property type="project" value="UniProtKB-EC"/>
</dbReference>
<dbReference type="SUPFAM" id="SSF64438">
    <property type="entry name" value="CNF1/YfiH-like putative cysteine hydrolases"/>
    <property type="match status" value="1"/>
</dbReference>
<dbReference type="CDD" id="cd16833">
    <property type="entry name" value="YfiH"/>
    <property type="match status" value="1"/>
</dbReference>
<evidence type="ECO:0000256" key="9">
    <source>
        <dbReference type="ARBA" id="ARBA00047989"/>
    </source>
</evidence>
<dbReference type="Proteomes" id="UP000682134">
    <property type="component" value="Unassembled WGS sequence"/>
</dbReference>
<dbReference type="InterPro" id="IPR011324">
    <property type="entry name" value="Cytotoxic_necrot_fac-like_cat"/>
</dbReference>
<dbReference type="Pfam" id="PF02578">
    <property type="entry name" value="Cu-oxidase_4"/>
    <property type="match status" value="1"/>
</dbReference>
<evidence type="ECO:0000256" key="1">
    <source>
        <dbReference type="ARBA" id="ARBA00000553"/>
    </source>
</evidence>
<evidence type="ECO:0000256" key="5">
    <source>
        <dbReference type="ARBA" id="ARBA00022679"/>
    </source>
</evidence>
<evidence type="ECO:0000256" key="6">
    <source>
        <dbReference type="ARBA" id="ARBA00022723"/>
    </source>
</evidence>
<evidence type="ECO:0000313" key="14">
    <source>
        <dbReference type="Proteomes" id="UP000682134"/>
    </source>
</evidence>
<dbReference type="NCBIfam" id="TIGR00726">
    <property type="entry name" value="peptidoglycan editing factor PgeF"/>
    <property type="match status" value="1"/>
</dbReference>
<comment type="cofactor">
    <cofactor evidence="2">
        <name>Zn(2+)</name>
        <dbReference type="ChEBI" id="CHEBI:29105"/>
    </cofactor>
</comment>
<protein>
    <recommendedName>
        <fullName evidence="12">Purine nucleoside phosphorylase</fullName>
    </recommendedName>
</protein>
<organism evidence="13 14">
    <name type="scientific">Gottfriedia endophytica</name>
    <dbReference type="NCBI Taxonomy" id="2820819"/>
    <lineage>
        <taxon>Bacteria</taxon>
        <taxon>Bacillati</taxon>
        <taxon>Bacillota</taxon>
        <taxon>Bacilli</taxon>
        <taxon>Bacillales</taxon>
        <taxon>Bacillaceae</taxon>
        <taxon>Gottfriedia</taxon>
    </lineage>
</organism>
<dbReference type="EMBL" id="JAGIYQ010000003">
    <property type="protein sequence ID" value="MBP0724825.1"/>
    <property type="molecule type" value="Genomic_DNA"/>
</dbReference>
<evidence type="ECO:0000256" key="11">
    <source>
        <dbReference type="ARBA" id="ARBA00049893"/>
    </source>
</evidence>
<dbReference type="PANTHER" id="PTHR30616:SF2">
    <property type="entry name" value="PURINE NUCLEOSIDE PHOSPHORYLASE LACC1"/>
    <property type="match status" value="1"/>
</dbReference>
<sequence>MTDCFVQTSDLTFVIQPWINSFENLVAGFTTNNNGVSQGYFSSLNVGLHVNDSQADVVKNRELVAETVGFPLQNWVCSEQIHSNKVEKVEVNDLGKGTIDYESCIKGTDGIYTTEKGVLLTSFYADCVPLFFICPEPGLVGLAHAGWKGTTLNIGSELITEWVENEKAKLDSIQVVIGPSIGNCCYEVDEHVYKKINEAFNSSIPKNVVTKKENGRFQLDLKEANRQLLINRGIKESNIKVTTYCTSCHPNLFFSHRRDNGQTGRMMSFIGWRK</sequence>
<comment type="caution">
    <text evidence="13">The sequence shown here is derived from an EMBL/GenBank/DDBJ whole genome shotgun (WGS) entry which is preliminary data.</text>
</comment>
<keyword evidence="14" id="KW-1185">Reference proteome</keyword>
<evidence type="ECO:0000313" key="13">
    <source>
        <dbReference type="EMBL" id="MBP0724825.1"/>
    </source>
</evidence>
<evidence type="ECO:0000256" key="4">
    <source>
        <dbReference type="ARBA" id="ARBA00007353"/>
    </source>
</evidence>
<dbReference type="Gene3D" id="3.60.140.10">
    <property type="entry name" value="CNF1/YfiH-like putative cysteine hydrolases"/>
    <property type="match status" value="1"/>
</dbReference>
<keyword evidence="5" id="KW-0808">Transferase</keyword>
<comment type="function">
    <text evidence="3">Purine nucleoside enzyme that catalyzes the phosphorolysis of adenosine and inosine nucleosides, yielding D-ribose 1-phosphate and the respective free bases, adenine and hypoxanthine. Also catalyzes the phosphorolysis of S-methyl-5'-thioadenosine into adenine and S-methyl-5-thio-alpha-D-ribose 1-phosphate. Also has adenosine deaminase activity.</text>
</comment>
<accession>A0A940NI98</accession>
<comment type="catalytic activity">
    <reaction evidence="10">
        <text>adenosine + phosphate = alpha-D-ribose 1-phosphate + adenine</text>
        <dbReference type="Rhea" id="RHEA:27642"/>
        <dbReference type="ChEBI" id="CHEBI:16335"/>
        <dbReference type="ChEBI" id="CHEBI:16708"/>
        <dbReference type="ChEBI" id="CHEBI:43474"/>
        <dbReference type="ChEBI" id="CHEBI:57720"/>
        <dbReference type="EC" id="2.4.2.1"/>
    </reaction>
    <physiologicalReaction direction="left-to-right" evidence="10">
        <dbReference type="Rhea" id="RHEA:27643"/>
    </physiologicalReaction>
</comment>
<evidence type="ECO:0000256" key="8">
    <source>
        <dbReference type="ARBA" id="ARBA00022833"/>
    </source>
</evidence>
<dbReference type="GO" id="GO:0005507">
    <property type="term" value="F:copper ion binding"/>
    <property type="evidence" value="ECO:0007669"/>
    <property type="project" value="TreeGrafter"/>
</dbReference>
<dbReference type="InterPro" id="IPR038371">
    <property type="entry name" value="Cu_polyphenol_OxRdtase_sf"/>
</dbReference>
<evidence type="ECO:0000256" key="10">
    <source>
        <dbReference type="ARBA" id="ARBA00048968"/>
    </source>
</evidence>
<proteinExistence type="inferred from homology"/>
<name>A0A940NI98_9BACI</name>
<dbReference type="InterPro" id="IPR003730">
    <property type="entry name" value="Cu_polyphenol_OxRdtase"/>
</dbReference>
<keyword evidence="6" id="KW-0479">Metal-binding</keyword>
<keyword evidence="8" id="KW-0862">Zinc</keyword>
<evidence type="ECO:0000256" key="7">
    <source>
        <dbReference type="ARBA" id="ARBA00022801"/>
    </source>
</evidence>
<evidence type="ECO:0000256" key="12">
    <source>
        <dbReference type="RuleBase" id="RU361274"/>
    </source>
</evidence>
<dbReference type="RefSeq" id="WP_209403728.1">
    <property type="nucleotide sequence ID" value="NZ_JAGIYQ010000003.1"/>
</dbReference>
<dbReference type="GO" id="GO:0016787">
    <property type="term" value="F:hydrolase activity"/>
    <property type="evidence" value="ECO:0007669"/>
    <property type="project" value="UniProtKB-KW"/>
</dbReference>